<evidence type="ECO:0000256" key="1">
    <source>
        <dbReference type="SAM" id="MobiDB-lite"/>
    </source>
</evidence>
<keyword evidence="3" id="KW-1185">Reference proteome</keyword>
<dbReference type="RefSeq" id="WP_078078872.1">
    <property type="nucleotide sequence ID" value="NZ_CP018047.1"/>
</dbReference>
<sequence>MYDTSTHPYEIRRTNPDYLRAAARSLEWSADHLPQSVAKGQGEAISNAIGAALVQITWESGCLANDLVTSFNGKGDNRDMHATAIRRCASPLGLAHHYLAKAMDQISSHHHFFTPATDAQIEAPESLLPVLQQNIEHARTAIYATANQFKTNASLLGGNPTADTPTRTDGPTDKSPHVHES</sequence>
<gene>
    <name evidence="2" type="ORF">BBN63_32445</name>
</gene>
<dbReference type="Proteomes" id="UP000189677">
    <property type="component" value="Chromosome"/>
</dbReference>
<feature type="region of interest" description="Disordered" evidence="1">
    <location>
        <begin position="153"/>
        <end position="181"/>
    </location>
</feature>
<proteinExistence type="predicted"/>
<name>A0A1U9R1V0_STRNV</name>
<feature type="compositionally biased region" description="Basic and acidic residues" evidence="1">
    <location>
        <begin position="170"/>
        <end position="181"/>
    </location>
</feature>
<accession>A0A1U9R1V0</accession>
<dbReference type="EMBL" id="CP018047">
    <property type="protein sequence ID" value="AQU70193.1"/>
    <property type="molecule type" value="Genomic_DNA"/>
</dbReference>
<dbReference type="KEGG" id="snw:BBN63_32445"/>
<reference evidence="2 3" key="1">
    <citation type="submission" date="2016-11" db="EMBL/GenBank/DDBJ databases">
        <title>Complete genome sequence of Streptomyces niveus SCSIO 3406.</title>
        <authorList>
            <person name="Zhu Q."/>
            <person name="Cheng W."/>
            <person name="Song Y."/>
            <person name="Li Q."/>
            <person name="Ju J."/>
        </authorList>
    </citation>
    <scope>NUCLEOTIDE SEQUENCE [LARGE SCALE GENOMIC DNA]</scope>
    <source>
        <strain evidence="2 3">SCSIO 3406</strain>
    </source>
</reference>
<protein>
    <submittedName>
        <fullName evidence="2">Uncharacterized protein</fullName>
    </submittedName>
</protein>
<organism evidence="2 3">
    <name type="scientific">Streptomyces niveus</name>
    <name type="common">Streptomyces spheroides</name>
    <dbReference type="NCBI Taxonomy" id="193462"/>
    <lineage>
        <taxon>Bacteria</taxon>
        <taxon>Bacillati</taxon>
        <taxon>Actinomycetota</taxon>
        <taxon>Actinomycetes</taxon>
        <taxon>Kitasatosporales</taxon>
        <taxon>Streptomycetaceae</taxon>
        <taxon>Streptomyces</taxon>
    </lineage>
</organism>
<dbReference type="OrthoDB" id="9890852at2"/>
<evidence type="ECO:0000313" key="3">
    <source>
        <dbReference type="Proteomes" id="UP000189677"/>
    </source>
</evidence>
<evidence type="ECO:0000313" key="2">
    <source>
        <dbReference type="EMBL" id="AQU70193.1"/>
    </source>
</evidence>
<dbReference type="AlphaFoldDB" id="A0A1U9R1V0"/>